<dbReference type="AlphaFoldDB" id="A0AA88DHN8"/>
<feature type="compositionally biased region" description="Basic and acidic residues" evidence="1">
    <location>
        <begin position="7"/>
        <end position="19"/>
    </location>
</feature>
<dbReference type="Proteomes" id="UP001187192">
    <property type="component" value="Unassembled WGS sequence"/>
</dbReference>
<protein>
    <submittedName>
        <fullName evidence="2">Uncharacterized protein</fullName>
    </submittedName>
</protein>
<evidence type="ECO:0000313" key="2">
    <source>
        <dbReference type="EMBL" id="GMN41139.1"/>
    </source>
</evidence>
<proteinExistence type="predicted"/>
<evidence type="ECO:0000256" key="1">
    <source>
        <dbReference type="SAM" id="MobiDB-lite"/>
    </source>
</evidence>
<reference evidence="2" key="1">
    <citation type="submission" date="2023-07" db="EMBL/GenBank/DDBJ databases">
        <title>draft genome sequence of fig (Ficus carica).</title>
        <authorList>
            <person name="Takahashi T."/>
            <person name="Nishimura K."/>
        </authorList>
    </citation>
    <scope>NUCLEOTIDE SEQUENCE</scope>
</reference>
<keyword evidence="3" id="KW-1185">Reference proteome</keyword>
<feature type="region of interest" description="Disordered" evidence="1">
    <location>
        <begin position="1"/>
        <end position="69"/>
    </location>
</feature>
<comment type="caution">
    <text evidence="2">The sequence shown here is derived from an EMBL/GenBank/DDBJ whole genome shotgun (WGS) entry which is preliminary data.</text>
</comment>
<evidence type="ECO:0000313" key="3">
    <source>
        <dbReference type="Proteomes" id="UP001187192"/>
    </source>
</evidence>
<accession>A0AA88DHN8</accession>
<dbReference type="EMBL" id="BTGU01000012">
    <property type="protein sequence ID" value="GMN41139.1"/>
    <property type="molecule type" value="Genomic_DNA"/>
</dbReference>
<name>A0AA88DHN8_FICCA</name>
<sequence>MWVTKITCEKRKEKKKSTEPSKPPASRAPPLLRGGSPVSSRSCGWRCAGSSNRTPAKAQQGCRRSPNRLPPWVVMKPTDGVKMVNWQPWIETEMASKRFSDRRATSCDHGLMGCRRL</sequence>
<gene>
    <name evidence="2" type="ORF">TIFTF001_010364</name>
</gene>
<organism evidence="2 3">
    <name type="scientific">Ficus carica</name>
    <name type="common">Common fig</name>
    <dbReference type="NCBI Taxonomy" id="3494"/>
    <lineage>
        <taxon>Eukaryota</taxon>
        <taxon>Viridiplantae</taxon>
        <taxon>Streptophyta</taxon>
        <taxon>Embryophyta</taxon>
        <taxon>Tracheophyta</taxon>
        <taxon>Spermatophyta</taxon>
        <taxon>Magnoliopsida</taxon>
        <taxon>eudicotyledons</taxon>
        <taxon>Gunneridae</taxon>
        <taxon>Pentapetalae</taxon>
        <taxon>rosids</taxon>
        <taxon>fabids</taxon>
        <taxon>Rosales</taxon>
        <taxon>Moraceae</taxon>
        <taxon>Ficeae</taxon>
        <taxon>Ficus</taxon>
    </lineage>
</organism>